<evidence type="ECO:0000313" key="3">
    <source>
        <dbReference type="Proteomes" id="UP000274822"/>
    </source>
</evidence>
<dbReference type="AlphaFoldDB" id="A0A433QPW0"/>
<comment type="caution">
    <text evidence="2">The sequence shown here is derived from an EMBL/GenBank/DDBJ whole genome shotgun (WGS) entry which is preliminary data.</text>
</comment>
<gene>
    <name evidence="2" type="ORF">BC938DRAFT_477012</name>
</gene>
<feature type="compositionally biased region" description="Basic residues" evidence="1">
    <location>
        <begin position="84"/>
        <end position="106"/>
    </location>
</feature>
<evidence type="ECO:0000256" key="1">
    <source>
        <dbReference type="SAM" id="MobiDB-lite"/>
    </source>
</evidence>
<dbReference type="Proteomes" id="UP000274822">
    <property type="component" value="Unassembled WGS sequence"/>
</dbReference>
<name>A0A433QPW0_9FUNG</name>
<proteinExistence type="predicted"/>
<dbReference type="EMBL" id="RBNJ01002583">
    <property type="protein sequence ID" value="RUS31811.1"/>
    <property type="molecule type" value="Genomic_DNA"/>
</dbReference>
<keyword evidence="3" id="KW-1185">Reference proteome</keyword>
<accession>A0A433QPW0</accession>
<feature type="compositionally biased region" description="Basic and acidic residues" evidence="1">
    <location>
        <begin position="32"/>
        <end position="48"/>
    </location>
</feature>
<feature type="region of interest" description="Disordered" evidence="1">
    <location>
        <begin position="30"/>
        <end position="51"/>
    </location>
</feature>
<reference evidence="2 3" key="1">
    <citation type="journal article" date="2018" name="New Phytol.">
        <title>Phylogenomics of Endogonaceae and evolution of mycorrhizas within Mucoromycota.</title>
        <authorList>
            <person name="Chang Y."/>
            <person name="Desiro A."/>
            <person name="Na H."/>
            <person name="Sandor L."/>
            <person name="Lipzen A."/>
            <person name="Clum A."/>
            <person name="Barry K."/>
            <person name="Grigoriev I.V."/>
            <person name="Martin F.M."/>
            <person name="Stajich J.E."/>
            <person name="Smith M.E."/>
            <person name="Bonito G."/>
            <person name="Spatafora J.W."/>
        </authorList>
    </citation>
    <scope>NUCLEOTIDE SEQUENCE [LARGE SCALE GENOMIC DNA]</scope>
    <source>
        <strain evidence="2 3">AD002</strain>
    </source>
</reference>
<evidence type="ECO:0000313" key="2">
    <source>
        <dbReference type="EMBL" id="RUS31811.1"/>
    </source>
</evidence>
<organism evidence="2 3">
    <name type="scientific">Jimgerdemannia flammicorona</name>
    <dbReference type="NCBI Taxonomy" id="994334"/>
    <lineage>
        <taxon>Eukaryota</taxon>
        <taxon>Fungi</taxon>
        <taxon>Fungi incertae sedis</taxon>
        <taxon>Mucoromycota</taxon>
        <taxon>Mucoromycotina</taxon>
        <taxon>Endogonomycetes</taxon>
        <taxon>Endogonales</taxon>
        <taxon>Endogonaceae</taxon>
        <taxon>Jimgerdemannia</taxon>
    </lineage>
</organism>
<feature type="region of interest" description="Disordered" evidence="1">
    <location>
        <begin position="83"/>
        <end position="114"/>
    </location>
</feature>
<sequence>MKIDPSHRLRTVSSKSCSAFGMTLVSRHRKLGHDSHALSTRRNDKRASDSTLVSKVSNSGNMFGDWELQNGILFNTLSPPRLRGTSHHVTHKRHGSTSARIRRHPHTPSSLPSSTSCSLEYLSRLRQEAFCELERHTQAYNEQLVARMRFVESLSPEEQKVWFAKLARAERYAGEDTDPEVDELVRAMTDGVGVTDYSPVVEWETRQNSDTAPSNILDDQWEFGYGDLW</sequence>
<protein>
    <submittedName>
        <fullName evidence="2">Uncharacterized protein</fullName>
    </submittedName>
</protein>